<evidence type="ECO:0000313" key="1">
    <source>
        <dbReference type="EMBL" id="GAH96416.1"/>
    </source>
</evidence>
<sequence length="29" mass="3286">LKNLFSETKKQTQALEKVCNKEISMSSSL</sequence>
<dbReference type="EMBL" id="BARU01049805">
    <property type="protein sequence ID" value="GAH96416.1"/>
    <property type="molecule type" value="Genomic_DNA"/>
</dbReference>
<protein>
    <submittedName>
        <fullName evidence="1">Uncharacterized protein</fullName>
    </submittedName>
</protein>
<feature type="non-terminal residue" evidence="1">
    <location>
        <position position="1"/>
    </location>
</feature>
<name>X1JNU7_9ZZZZ</name>
<comment type="caution">
    <text evidence="1">The sequence shown here is derived from an EMBL/GenBank/DDBJ whole genome shotgun (WGS) entry which is preliminary data.</text>
</comment>
<dbReference type="AlphaFoldDB" id="X1JNU7"/>
<accession>X1JNU7</accession>
<gene>
    <name evidence="1" type="ORF">S03H2_73050</name>
</gene>
<reference evidence="1" key="1">
    <citation type="journal article" date="2014" name="Front. Microbiol.">
        <title>High frequency of phylogenetically diverse reductive dehalogenase-homologous genes in deep subseafloor sedimentary metagenomes.</title>
        <authorList>
            <person name="Kawai M."/>
            <person name="Futagami T."/>
            <person name="Toyoda A."/>
            <person name="Takaki Y."/>
            <person name="Nishi S."/>
            <person name="Hori S."/>
            <person name="Arai W."/>
            <person name="Tsubouchi T."/>
            <person name="Morono Y."/>
            <person name="Uchiyama I."/>
            <person name="Ito T."/>
            <person name="Fujiyama A."/>
            <person name="Inagaki F."/>
            <person name="Takami H."/>
        </authorList>
    </citation>
    <scope>NUCLEOTIDE SEQUENCE</scope>
    <source>
        <strain evidence="1">Expedition CK06-06</strain>
    </source>
</reference>
<organism evidence="1">
    <name type="scientific">marine sediment metagenome</name>
    <dbReference type="NCBI Taxonomy" id="412755"/>
    <lineage>
        <taxon>unclassified sequences</taxon>
        <taxon>metagenomes</taxon>
        <taxon>ecological metagenomes</taxon>
    </lineage>
</organism>
<proteinExistence type="predicted"/>